<dbReference type="InterPro" id="IPR048020">
    <property type="entry name" value="Transpos_IS3"/>
</dbReference>
<proteinExistence type="predicted"/>
<dbReference type="Pfam" id="PF13333">
    <property type="entry name" value="rve_2"/>
    <property type="match status" value="1"/>
</dbReference>
<comment type="caution">
    <text evidence="3">The sequence shown here is derived from an EMBL/GenBank/DDBJ whole genome shotgun (WGS) entry which is preliminary data.</text>
</comment>
<name>A0ABP8ENQ6_9MICO</name>
<dbReference type="Proteomes" id="UP001501586">
    <property type="component" value="Unassembled WGS sequence"/>
</dbReference>
<dbReference type="Gene3D" id="3.30.420.10">
    <property type="entry name" value="Ribonuclease H-like superfamily/Ribonuclease H"/>
    <property type="match status" value="1"/>
</dbReference>
<dbReference type="PROSITE" id="PS50994">
    <property type="entry name" value="INTEGRASE"/>
    <property type="match status" value="1"/>
</dbReference>
<evidence type="ECO:0000256" key="1">
    <source>
        <dbReference type="ARBA" id="ARBA00002286"/>
    </source>
</evidence>
<gene>
    <name evidence="3" type="ORF">GCM10022261_31180</name>
</gene>
<protein>
    <recommendedName>
        <fullName evidence="2">Integrase catalytic domain-containing protein</fullName>
    </recommendedName>
</protein>
<dbReference type="Pfam" id="PF00665">
    <property type="entry name" value="rve"/>
    <property type="match status" value="1"/>
</dbReference>
<dbReference type="InterPro" id="IPR050900">
    <property type="entry name" value="Transposase_IS3/IS150/IS904"/>
</dbReference>
<accession>A0ABP8ENQ6</accession>
<dbReference type="SUPFAM" id="SSF53098">
    <property type="entry name" value="Ribonuclease H-like"/>
    <property type="match status" value="1"/>
</dbReference>
<reference evidence="4" key="1">
    <citation type="journal article" date="2019" name="Int. J. Syst. Evol. Microbiol.">
        <title>The Global Catalogue of Microorganisms (GCM) 10K type strain sequencing project: providing services to taxonomists for standard genome sequencing and annotation.</title>
        <authorList>
            <consortium name="The Broad Institute Genomics Platform"/>
            <consortium name="The Broad Institute Genome Sequencing Center for Infectious Disease"/>
            <person name="Wu L."/>
            <person name="Ma J."/>
        </authorList>
    </citation>
    <scope>NUCLEOTIDE SEQUENCE [LARGE SCALE GENOMIC DNA]</scope>
    <source>
        <strain evidence="4">JCM 17458</strain>
    </source>
</reference>
<organism evidence="3 4">
    <name type="scientific">Brevibacterium daeguense</name>
    <dbReference type="NCBI Taxonomy" id="909936"/>
    <lineage>
        <taxon>Bacteria</taxon>
        <taxon>Bacillati</taxon>
        <taxon>Actinomycetota</taxon>
        <taxon>Actinomycetes</taxon>
        <taxon>Micrococcales</taxon>
        <taxon>Brevibacteriaceae</taxon>
        <taxon>Brevibacterium</taxon>
    </lineage>
</organism>
<dbReference type="InterPro" id="IPR036397">
    <property type="entry name" value="RNaseH_sf"/>
</dbReference>
<dbReference type="InterPro" id="IPR025948">
    <property type="entry name" value="HTH-like_dom"/>
</dbReference>
<evidence type="ECO:0000259" key="2">
    <source>
        <dbReference type="PROSITE" id="PS50994"/>
    </source>
</evidence>
<dbReference type="PANTHER" id="PTHR46889:SF4">
    <property type="entry name" value="TRANSPOSASE INSO FOR INSERTION SEQUENCE ELEMENT IS911B-RELATED"/>
    <property type="match status" value="1"/>
</dbReference>
<dbReference type="EMBL" id="BAABAZ010000012">
    <property type="protein sequence ID" value="GAA4285587.1"/>
    <property type="molecule type" value="Genomic_DNA"/>
</dbReference>
<dbReference type="PANTHER" id="PTHR46889">
    <property type="entry name" value="TRANSPOSASE INSF FOR INSERTION SEQUENCE IS3B-RELATED"/>
    <property type="match status" value="1"/>
</dbReference>
<evidence type="ECO:0000313" key="4">
    <source>
        <dbReference type="Proteomes" id="UP001501586"/>
    </source>
</evidence>
<dbReference type="InterPro" id="IPR001584">
    <property type="entry name" value="Integrase_cat-core"/>
</dbReference>
<dbReference type="Pfam" id="PF13276">
    <property type="entry name" value="HTH_21"/>
    <property type="match status" value="1"/>
</dbReference>
<feature type="domain" description="Integrase catalytic" evidence="2">
    <location>
        <begin position="85"/>
        <end position="247"/>
    </location>
</feature>
<evidence type="ECO:0000313" key="3">
    <source>
        <dbReference type="EMBL" id="GAA4285587.1"/>
    </source>
</evidence>
<comment type="function">
    <text evidence="1">Involved in the transposition of the insertion sequence.</text>
</comment>
<dbReference type="InterPro" id="IPR012337">
    <property type="entry name" value="RNaseH-like_sf"/>
</dbReference>
<keyword evidence="4" id="KW-1185">Reference proteome</keyword>
<dbReference type="NCBIfam" id="NF033516">
    <property type="entry name" value="transpos_IS3"/>
    <property type="match status" value="1"/>
</dbReference>
<sequence>MNAPDRHVELKAAITEVFTRNHNRYGHRRVHRELLSTGRQVAKKTVLKLMRELGLVCRTRRKRRYPSYRGELGQIADNLLDRQFTAAAPNQKWVTDVTEFRVGDHRLYLSPIMDLFDHQIISYSISSSPNLDLTNSALRRAIATLEPGQQPLVHSDRGFQNQHRSWRQLIADAGALQSMSRKANCFDNAVIENFFGHLKEECFHHARYLTIGALEAALHEYISWYNNDRISERLEGLSPVRYRAQALAV</sequence>